<dbReference type="AlphaFoldDB" id="A0AAV8XYL5"/>
<evidence type="ECO:0000256" key="2">
    <source>
        <dbReference type="ARBA" id="ARBA00022741"/>
    </source>
</evidence>
<dbReference type="InterPro" id="IPR011645">
    <property type="entry name" value="HNOB_dom_associated"/>
</dbReference>
<evidence type="ECO:0000313" key="5">
    <source>
        <dbReference type="EMBL" id="KAJ8944006.1"/>
    </source>
</evidence>
<organism evidence="5 6">
    <name type="scientific">Aromia moschata</name>
    <dbReference type="NCBI Taxonomy" id="1265417"/>
    <lineage>
        <taxon>Eukaryota</taxon>
        <taxon>Metazoa</taxon>
        <taxon>Ecdysozoa</taxon>
        <taxon>Arthropoda</taxon>
        <taxon>Hexapoda</taxon>
        <taxon>Insecta</taxon>
        <taxon>Pterygota</taxon>
        <taxon>Neoptera</taxon>
        <taxon>Endopterygota</taxon>
        <taxon>Coleoptera</taxon>
        <taxon>Polyphaga</taxon>
        <taxon>Cucujiformia</taxon>
        <taxon>Chrysomeloidea</taxon>
        <taxon>Cerambycidae</taxon>
        <taxon>Cerambycinae</taxon>
        <taxon>Callichromatini</taxon>
        <taxon>Aromia</taxon>
    </lineage>
</organism>
<dbReference type="Pfam" id="PF07701">
    <property type="entry name" value="HNOBA"/>
    <property type="match status" value="1"/>
</dbReference>
<dbReference type="Proteomes" id="UP001162162">
    <property type="component" value="Unassembled WGS sequence"/>
</dbReference>
<dbReference type="InterPro" id="IPR042463">
    <property type="entry name" value="HNOB_dom_associated_sf"/>
</dbReference>
<keyword evidence="2" id="KW-0547">Nucleotide-binding</keyword>
<dbReference type="GO" id="GO:0000166">
    <property type="term" value="F:nucleotide binding"/>
    <property type="evidence" value="ECO:0007669"/>
    <property type="project" value="UniProtKB-KW"/>
</dbReference>
<dbReference type="EC" id="4.6.1.2" evidence="1"/>
<dbReference type="GO" id="GO:0008074">
    <property type="term" value="C:guanylate cyclase complex, soluble"/>
    <property type="evidence" value="ECO:0007669"/>
    <property type="project" value="TreeGrafter"/>
</dbReference>
<sequence>MDFEGNRKMELVQLGSGFMQLLGDMIRKCGSSVTTYFEIYRPRSLRLSFDSIIKRSNTPFVLGLRKSSCRKTFPMQGFKLKGQMVYCQESDSLLFIGSPLVDGLEGLTGSGLFYI</sequence>
<protein>
    <recommendedName>
        <fullName evidence="1">guanylate cyclase</fullName>
        <ecNumber evidence="1">4.6.1.2</ecNumber>
    </recommendedName>
</protein>
<dbReference type="GO" id="GO:0070482">
    <property type="term" value="P:response to oxygen levels"/>
    <property type="evidence" value="ECO:0007669"/>
    <property type="project" value="TreeGrafter"/>
</dbReference>
<name>A0AAV8XYL5_9CUCU</name>
<evidence type="ECO:0000313" key="6">
    <source>
        <dbReference type="Proteomes" id="UP001162162"/>
    </source>
</evidence>
<feature type="domain" description="Haem NO binding associated" evidence="4">
    <location>
        <begin position="6"/>
        <end position="113"/>
    </location>
</feature>
<keyword evidence="3" id="KW-0141">cGMP biosynthesis</keyword>
<proteinExistence type="predicted"/>
<dbReference type="GO" id="GO:0019934">
    <property type="term" value="P:cGMP-mediated signaling"/>
    <property type="evidence" value="ECO:0007669"/>
    <property type="project" value="TreeGrafter"/>
</dbReference>
<comment type="caution">
    <text evidence="5">The sequence shown here is derived from an EMBL/GenBank/DDBJ whole genome shotgun (WGS) entry which is preliminary data.</text>
</comment>
<dbReference type="PANTHER" id="PTHR45655">
    <property type="entry name" value="GUANYLATE CYCLASE SOLUBLE SUBUNIT BETA-2"/>
    <property type="match status" value="1"/>
</dbReference>
<evidence type="ECO:0000259" key="4">
    <source>
        <dbReference type="Pfam" id="PF07701"/>
    </source>
</evidence>
<evidence type="ECO:0000256" key="3">
    <source>
        <dbReference type="ARBA" id="ARBA00023293"/>
    </source>
</evidence>
<dbReference type="GO" id="GO:0004383">
    <property type="term" value="F:guanylate cyclase activity"/>
    <property type="evidence" value="ECO:0007669"/>
    <property type="project" value="UniProtKB-EC"/>
</dbReference>
<keyword evidence="6" id="KW-1185">Reference proteome</keyword>
<dbReference type="PANTHER" id="PTHR45655:SF6">
    <property type="entry name" value="HEAD-SPECIFIC GUANYLATE CYCLASE"/>
    <property type="match status" value="1"/>
</dbReference>
<gene>
    <name evidence="5" type="ORF">NQ318_021721</name>
</gene>
<accession>A0AAV8XYL5</accession>
<evidence type="ECO:0000256" key="1">
    <source>
        <dbReference type="ARBA" id="ARBA00012202"/>
    </source>
</evidence>
<reference evidence="5" key="1">
    <citation type="journal article" date="2023" name="Insect Mol. Biol.">
        <title>Genome sequencing provides insights into the evolution of gene families encoding plant cell wall-degrading enzymes in longhorned beetles.</title>
        <authorList>
            <person name="Shin N.R."/>
            <person name="Okamura Y."/>
            <person name="Kirsch R."/>
            <person name="Pauchet Y."/>
        </authorList>
    </citation>
    <scope>NUCLEOTIDE SEQUENCE</scope>
    <source>
        <strain evidence="5">AMC_N1</strain>
    </source>
</reference>
<dbReference type="EMBL" id="JAPWTK010000270">
    <property type="protein sequence ID" value="KAJ8944006.1"/>
    <property type="molecule type" value="Genomic_DNA"/>
</dbReference>
<dbReference type="Gene3D" id="3.30.450.260">
    <property type="entry name" value="Haem NO binding associated domain"/>
    <property type="match status" value="1"/>
</dbReference>